<dbReference type="Gene3D" id="3.30.1490.20">
    <property type="entry name" value="ATP-grasp fold, A domain"/>
    <property type="match status" value="1"/>
</dbReference>
<dbReference type="InterPro" id="IPR011761">
    <property type="entry name" value="ATP-grasp"/>
</dbReference>
<protein>
    <submittedName>
        <fullName evidence="3">RimK domain protein ATP-grasp</fullName>
    </submittedName>
</protein>
<sequence>MQGPIVSFHPMIDADRHILLVSRRALDRADRLAVAGAAAVILPQTPRPDVYELVAGLGKPHFPRAGVALSLDGKVGNLRLLTALGLPHPASVAFAEVAAAVAAWRAGRPDVLALGRPVVVKGAGGGMGQNVFLVNDPDELSALTPQVQTHSLHGPRGLVLQRFIDGGGADLRVVLLGLRHEAYWRVAPSGQWRSNLSQGGQTLRDRRSADMAQGVALARRLQRAAGLDMAGVDVLIPPGGQPLLLEINFYFGRGGLGGTASFLELYLAAVGRWLAALGLDPGRARLCADD</sequence>
<dbReference type="Proteomes" id="UP000009047">
    <property type="component" value="Chromosome"/>
</dbReference>
<dbReference type="InterPro" id="IPR013815">
    <property type="entry name" value="ATP_grasp_subdomain_1"/>
</dbReference>
<dbReference type="STRING" id="644282.Deba_3025"/>
<dbReference type="Pfam" id="PF08443">
    <property type="entry name" value="RimK"/>
    <property type="match status" value="1"/>
</dbReference>
<dbReference type="GO" id="GO:0005524">
    <property type="term" value="F:ATP binding"/>
    <property type="evidence" value="ECO:0007669"/>
    <property type="project" value="UniProtKB-UniRule"/>
</dbReference>
<dbReference type="SUPFAM" id="SSF56059">
    <property type="entry name" value="Glutathione synthetase ATP-binding domain-like"/>
    <property type="match status" value="1"/>
</dbReference>
<feature type="domain" description="ATP-grasp" evidence="2">
    <location>
        <begin position="78"/>
        <end position="276"/>
    </location>
</feature>
<keyword evidence="4" id="KW-1185">Reference proteome</keyword>
<proteinExistence type="predicted"/>
<dbReference type="PANTHER" id="PTHR21621:SF0">
    <property type="entry name" value="BETA-CITRYLGLUTAMATE SYNTHASE B-RELATED"/>
    <property type="match status" value="1"/>
</dbReference>
<dbReference type="eggNOG" id="COG0189">
    <property type="taxonomic scope" value="Bacteria"/>
</dbReference>
<keyword evidence="1" id="KW-0547">Nucleotide-binding</keyword>
<dbReference type="GO" id="GO:0009432">
    <property type="term" value="P:SOS response"/>
    <property type="evidence" value="ECO:0007669"/>
    <property type="project" value="TreeGrafter"/>
</dbReference>
<keyword evidence="1" id="KW-0067">ATP-binding</keyword>
<dbReference type="KEGG" id="dbr:Deba_3025"/>
<dbReference type="RefSeq" id="WP_013259815.1">
    <property type="nucleotide sequence ID" value="NC_014365.1"/>
</dbReference>
<dbReference type="GO" id="GO:0005737">
    <property type="term" value="C:cytoplasm"/>
    <property type="evidence" value="ECO:0007669"/>
    <property type="project" value="TreeGrafter"/>
</dbReference>
<dbReference type="InterPro" id="IPR013651">
    <property type="entry name" value="ATP-grasp_RimK-type"/>
</dbReference>
<dbReference type="PANTHER" id="PTHR21621">
    <property type="entry name" value="RIBOSOMAL PROTEIN S6 MODIFICATION PROTEIN"/>
    <property type="match status" value="1"/>
</dbReference>
<gene>
    <name evidence="3" type="ordered locus">Deba_3025</name>
</gene>
<name>E1QLE3_DESB2</name>
<evidence type="ECO:0000256" key="1">
    <source>
        <dbReference type="PROSITE-ProRule" id="PRU00409"/>
    </source>
</evidence>
<dbReference type="GO" id="GO:0046872">
    <property type="term" value="F:metal ion binding"/>
    <property type="evidence" value="ECO:0007669"/>
    <property type="project" value="InterPro"/>
</dbReference>
<dbReference type="PROSITE" id="PS50975">
    <property type="entry name" value="ATP_GRASP"/>
    <property type="match status" value="1"/>
</dbReference>
<dbReference type="GO" id="GO:0018169">
    <property type="term" value="F:ribosomal S6-glutamic acid ligase activity"/>
    <property type="evidence" value="ECO:0007669"/>
    <property type="project" value="TreeGrafter"/>
</dbReference>
<evidence type="ECO:0000313" key="4">
    <source>
        <dbReference type="Proteomes" id="UP000009047"/>
    </source>
</evidence>
<evidence type="ECO:0000259" key="2">
    <source>
        <dbReference type="PROSITE" id="PS50975"/>
    </source>
</evidence>
<reference evidence="3 4" key="1">
    <citation type="journal article" date="2010" name="Stand. Genomic Sci.">
        <title>Complete genome sequence of Desulfarculus baarsii type strain (2st14).</title>
        <authorList>
            <person name="Sun H."/>
            <person name="Spring S."/>
            <person name="Lapidus A."/>
            <person name="Davenport K."/>
            <person name="Del Rio T.G."/>
            <person name="Tice H."/>
            <person name="Nolan M."/>
            <person name="Copeland A."/>
            <person name="Cheng J.F."/>
            <person name="Lucas S."/>
            <person name="Tapia R."/>
            <person name="Goodwin L."/>
            <person name="Pitluck S."/>
            <person name="Ivanova N."/>
            <person name="Pagani I."/>
            <person name="Mavromatis K."/>
            <person name="Ovchinnikova G."/>
            <person name="Pati A."/>
            <person name="Chen A."/>
            <person name="Palaniappan K."/>
            <person name="Hauser L."/>
            <person name="Chang Y.J."/>
            <person name="Jeffries C.D."/>
            <person name="Detter J.C."/>
            <person name="Han C."/>
            <person name="Rohde M."/>
            <person name="Brambilla E."/>
            <person name="Goker M."/>
            <person name="Woyke T."/>
            <person name="Bristow J."/>
            <person name="Eisen J.A."/>
            <person name="Markowitz V."/>
            <person name="Hugenholtz P."/>
            <person name="Kyrpides N.C."/>
            <person name="Klenk H.P."/>
            <person name="Land M."/>
        </authorList>
    </citation>
    <scope>NUCLEOTIDE SEQUENCE [LARGE SCALE GENOMIC DNA]</scope>
    <source>
        <strain evidence="4">ATCC 33931 / DSM 2075 / LMG 7858 / VKM B-1802 / 2st14</strain>
    </source>
</reference>
<dbReference type="Gene3D" id="3.30.470.20">
    <property type="entry name" value="ATP-grasp fold, B domain"/>
    <property type="match status" value="1"/>
</dbReference>
<dbReference type="AlphaFoldDB" id="E1QLE3"/>
<evidence type="ECO:0000313" key="3">
    <source>
        <dbReference type="EMBL" id="ADK86378.1"/>
    </source>
</evidence>
<dbReference type="HOGENOM" id="CLU_1007318_0_0_7"/>
<organism evidence="3 4">
    <name type="scientific">Desulfarculus baarsii (strain ATCC 33931 / DSM 2075 / LMG 7858 / VKM B-1802 / 2st14)</name>
    <dbReference type="NCBI Taxonomy" id="644282"/>
    <lineage>
        <taxon>Bacteria</taxon>
        <taxon>Pseudomonadati</taxon>
        <taxon>Thermodesulfobacteriota</taxon>
        <taxon>Desulfarculia</taxon>
        <taxon>Desulfarculales</taxon>
        <taxon>Desulfarculaceae</taxon>
        <taxon>Desulfarculus</taxon>
    </lineage>
</organism>
<dbReference type="EMBL" id="CP002085">
    <property type="protein sequence ID" value="ADK86378.1"/>
    <property type="molecule type" value="Genomic_DNA"/>
</dbReference>
<accession>E1QLE3</accession>